<dbReference type="SUPFAM" id="SSF53850">
    <property type="entry name" value="Periplasmic binding protein-like II"/>
    <property type="match status" value="1"/>
</dbReference>
<dbReference type="PANTHER" id="PTHR35936">
    <property type="entry name" value="MEMBRANE-BOUND LYTIC MUREIN TRANSGLYCOSYLASE F"/>
    <property type="match status" value="1"/>
</dbReference>
<dbReference type="OMA" id="DTPFENF"/>
<dbReference type="Proteomes" id="UP000483839">
    <property type="component" value="Unassembled WGS sequence"/>
</dbReference>
<dbReference type="Gene3D" id="3.40.190.10">
    <property type="entry name" value="Periplasmic binding protein-like II"/>
    <property type="match status" value="2"/>
</dbReference>
<dbReference type="Pfam" id="PF00497">
    <property type="entry name" value="SBP_bac_3"/>
    <property type="match status" value="1"/>
</dbReference>
<name>A0A6L6G7G3_STRUB</name>
<reference evidence="3 4" key="1">
    <citation type="submission" date="2019-11" db="EMBL/GenBank/DDBJ databases">
        <title>Streptococcus uberis isolated from clinical mastitis cases on a southeastern Queensland dairy.</title>
        <authorList>
            <person name="Workentine M.L."/>
            <person name="Price R."/>
            <person name="Olchowy T."/>
        </authorList>
    </citation>
    <scope>NUCLEOTIDE SEQUENCE [LARGE SCALE GENOMIC DNA]</scope>
    <source>
        <strain evidence="3 4">OLC4459-A17</strain>
    </source>
</reference>
<dbReference type="PROSITE" id="PS51257">
    <property type="entry name" value="PROKAR_LIPOPROTEIN"/>
    <property type="match status" value="1"/>
</dbReference>
<proteinExistence type="predicted"/>
<dbReference type="InterPro" id="IPR001638">
    <property type="entry name" value="Solute-binding_3/MltF_N"/>
</dbReference>
<dbReference type="AlphaFoldDB" id="A0A6L6G7G3"/>
<comment type="caution">
    <text evidence="3">The sequence shown here is derived from an EMBL/GenBank/DDBJ whole genome shotgun (WGS) entry which is preliminary data.</text>
</comment>
<organism evidence="3 4">
    <name type="scientific">Streptococcus uberis</name>
    <dbReference type="NCBI Taxonomy" id="1349"/>
    <lineage>
        <taxon>Bacteria</taxon>
        <taxon>Bacillati</taxon>
        <taxon>Bacillota</taxon>
        <taxon>Bacilli</taxon>
        <taxon>Lactobacillales</taxon>
        <taxon>Streptococcaceae</taxon>
        <taxon>Streptococcus</taxon>
    </lineage>
</organism>
<gene>
    <name evidence="3" type="ORF">GKS16_02090</name>
</gene>
<sequence>MNLKKILLTTLALASTLFLVACGKSSAAKTDQWDTYKKEKSITLGFDNTFVPMGFKDESGKNTGFDVELAKAVFQEYGIKVKFQPINWDLKETELKNGKIDMIWNGYSVTKERQAKVAFSTPYMKNEQVLVTKKSSNITSFAAMKGKVLGAQSGSSGYDAFTSNPKVLKDIVKDKDATQYETFTQAFIDLKNDRIDGLLIDKVYANYYLKQEGELTNYNIVKSEFDGEDFAVGVRKEDKTLLKNINSAFTKLYKNGKFQEISQKWFGEDVATDKMKQ</sequence>
<dbReference type="EMBL" id="WLXI01000013">
    <property type="protein sequence ID" value="MTD01077.1"/>
    <property type="molecule type" value="Genomic_DNA"/>
</dbReference>
<dbReference type="SMART" id="SM00062">
    <property type="entry name" value="PBPb"/>
    <property type="match status" value="1"/>
</dbReference>
<evidence type="ECO:0000256" key="1">
    <source>
        <dbReference type="ARBA" id="ARBA00022729"/>
    </source>
</evidence>
<evidence type="ECO:0000313" key="3">
    <source>
        <dbReference type="EMBL" id="MTD01077.1"/>
    </source>
</evidence>
<protein>
    <submittedName>
        <fullName evidence="3">Transporter substrate-binding domain-containing protein</fullName>
    </submittedName>
</protein>
<evidence type="ECO:0000259" key="2">
    <source>
        <dbReference type="SMART" id="SM00062"/>
    </source>
</evidence>
<dbReference type="PANTHER" id="PTHR35936:SF34">
    <property type="entry name" value="ABC TRANSPORTER EXTRACELLULAR-BINDING PROTEIN YCKB-RELATED"/>
    <property type="match status" value="1"/>
</dbReference>
<dbReference type="RefSeq" id="WP_012658488.1">
    <property type="nucleotide sequence ID" value="NZ_BAABQA010000003.1"/>
</dbReference>
<accession>A0A6L6G7G3</accession>
<dbReference type="CDD" id="cd00996">
    <property type="entry name" value="PBP2_AatB_like"/>
    <property type="match status" value="1"/>
</dbReference>
<keyword evidence="1" id="KW-0732">Signal</keyword>
<evidence type="ECO:0000313" key="4">
    <source>
        <dbReference type="Proteomes" id="UP000483839"/>
    </source>
</evidence>
<feature type="domain" description="Solute-binding protein family 3/N-terminal" evidence="2">
    <location>
        <begin position="41"/>
        <end position="269"/>
    </location>
</feature>